<proteinExistence type="predicted"/>
<accession>A0A6J5L2Z7</accession>
<gene>
    <name evidence="1" type="ORF">UFOVP105_6</name>
</gene>
<protein>
    <submittedName>
        <fullName evidence="1">Uncharacterized protein</fullName>
    </submittedName>
</protein>
<evidence type="ECO:0000313" key="1">
    <source>
        <dbReference type="EMBL" id="CAB4127952.1"/>
    </source>
</evidence>
<reference evidence="1" key="1">
    <citation type="submission" date="2020-04" db="EMBL/GenBank/DDBJ databases">
        <authorList>
            <person name="Chiriac C."/>
            <person name="Salcher M."/>
            <person name="Ghai R."/>
            <person name="Kavagutti S V."/>
        </authorList>
    </citation>
    <scope>NUCLEOTIDE SEQUENCE</scope>
</reference>
<sequence length="73" mass="8069">MKEIIKKLRAKTPREHKIDGRFATALAFACQTISMSGMVDNRPLIKTALDIATGILSKKAFEHGLKTEENGNI</sequence>
<organism evidence="1">
    <name type="scientific">uncultured Caudovirales phage</name>
    <dbReference type="NCBI Taxonomy" id="2100421"/>
    <lineage>
        <taxon>Viruses</taxon>
        <taxon>Duplodnaviria</taxon>
        <taxon>Heunggongvirae</taxon>
        <taxon>Uroviricota</taxon>
        <taxon>Caudoviricetes</taxon>
        <taxon>Peduoviridae</taxon>
        <taxon>Maltschvirus</taxon>
        <taxon>Maltschvirus maltsch</taxon>
    </lineage>
</organism>
<dbReference type="EMBL" id="LR796222">
    <property type="protein sequence ID" value="CAB4127952.1"/>
    <property type="molecule type" value="Genomic_DNA"/>
</dbReference>
<name>A0A6J5L2Z7_9CAUD</name>